<dbReference type="InterPro" id="IPR029052">
    <property type="entry name" value="Metallo-depent_PP-like"/>
</dbReference>
<dbReference type="PANTHER" id="PTHR11575">
    <property type="entry name" value="5'-NUCLEOTIDASE-RELATED"/>
    <property type="match status" value="1"/>
</dbReference>
<reference evidence="3 4" key="1">
    <citation type="submission" date="2021-03" db="EMBL/GenBank/DDBJ databases">
        <title>Genomic and phenotypic characterization of Chloracidobacterium isolates provides evidence for multiple species.</title>
        <authorList>
            <person name="Saini M.K."/>
            <person name="Costas A.M.G."/>
            <person name="Tank M."/>
            <person name="Bryant D.A."/>
        </authorList>
    </citation>
    <scope>NUCLEOTIDE SEQUENCE [LARGE SCALE GENOMIC DNA]</scope>
    <source>
        <strain evidence="3 4">BV2-C</strain>
    </source>
</reference>
<dbReference type="Proteomes" id="UP000676506">
    <property type="component" value="Chromosome 1"/>
</dbReference>
<accession>A0ABX8BAI2</accession>
<proteinExistence type="predicted"/>
<keyword evidence="2" id="KW-0732">Signal</keyword>
<dbReference type="Gene3D" id="3.60.21.10">
    <property type="match status" value="1"/>
</dbReference>
<keyword evidence="4" id="KW-1185">Reference proteome</keyword>
<dbReference type="SUPFAM" id="SSF56300">
    <property type="entry name" value="Metallo-dependent phosphatases"/>
    <property type="match status" value="1"/>
</dbReference>
<feature type="signal peptide" evidence="2">
    <location>
        <begin position="1"/>
        <end position="30"/>
    </location>
</feature>
<dbReference type="EMBL" id="CP072648">
    <property type="protein sequence ID" value="QUW02070.1"/>
    <property type="molecule type" value="Genomic_DNA"/>
</dbReference>
<sequence>MKRNVGTLLAAVCVLLAGLLPTTGCQDSSAANDAGKAKSTAISPEFAARLGQDDGFAFSLLFGADVQGNLKDCGCPKHPQGGLAWRMGYADGLKQMAPDAPFLQIDAGRMFAHSVGYVQPYDRTRNEWMLRAYGEAGFAAANMSYFDMPMLAELLYKSEVEAKRQAFPFLTRLVSANIRPAKPELVPPTPYIIETVTSKRLPKPVRVGITGVTMANPNPGAETLNFTIDDPAEALKRVIPELRAKCDFVVVMSYGPEAQTDKVTKVPGVDLVVVANNLGAMILQVQKVNDVSVVQAFSQTKLLGDLRFYYTPDGTLREMRLSMPSLDKDIPTDRRWEQMVVDAQKAIDEATKAVVNSPPSEAAGPVSAQPRNN</sequence>
<organism evidence="3 4">
    <name type="scientific">Chloracidobacterium validum</name>
    <dbReference type="NCBI Taxonomy" id="2821543"/>
    <lineage>
        <taxon>Bacteria</taxon>
        <taxon>Pseudomonadati</taxon>
        <taxon>Acidobacteriota</taxon>
        <taxon>Terriglobia</taxon>
        <taxon>Terriglobales</taxon>
        <taxon>Acidobacteriaceae</taxon>
        <taxon>Chloracidobacterium</taxon>
    </lineage>
</organism>
<gene>
    <name evidence="3" type="ORF">J8C06_06765</name>
</gene>
<dbReference type="RefSeq" id="WP_211427961.1">
    <property type="nucleotide sequence ID" value="NZ_CP072648.1"/>
</dbReference>
<protein>
    <recommendedName>
        <fullName evidence="5">Lipoprotein</fullName>
    </recommendedName>
</protein>
<name>A0ABX8BAI2_9BACT</name>
<evidence type="ECO:0000256" key="1">
    <source>
        <dbReference type="SAM" id="MobiDB-lite"/>
    </source>
</evidence>
<evidence type="ECO:0008006" key="5">
    <source>
        <dbReference type="Google" id="ProtNLM"/>
    </source>
</evidence>
<evidence type="ECO:0000313" key="4">
    <source>
        <dbReference type="Proteomes" id="UP000676506"/>
    </source>
</evidence>
<dbReference type="InterPro" id="IPR006179">
    <property type="entry name" value="5_nucleotidase/apyrase"/>
</dbReference>
<dbReference type="PANTHER" id="PTHR11575:SF24">
    <property type="entry name" value="5'-NUCLEOTIDASE"/>
    <property type="match status" value="1"/>
</dbReference>
<evidence type="ECO:0000313" key="3">
    <source>
        <dbReference type="EMBL" id="QUW02070.1"/>
    </source>
</evidence>
<feature type="chain" id="PRO_5046995586" description="Lipoprotein" evidence="2">
    <location>
        <begin position="31"/>
        <end position="373"/>
    </location>
</feature>
<feature type="region of interest" description="Disordered" evidence="1">
    <location>
        <begin position="351"/>
        <end position="373"/>
    </location>
</feature>
<evidence type="ECO:0000256" key="2">
    <source>
        <dbReference type="SAM" id="SignalP"/>
    </source>
</evidence>